<name>A0ABD5YL07_9EURY</name>
<dbReference type="PANTHER" id="PTHR43249:SF1">
    <property type="entry name" value="D-GLUCOSIDE 3-DEHYDROGENASE"/>
    <property type="match status" value="1"/>
</dbReference>
<feature type="domain" description="Gfo/Idh/MocA-like oxidoreductase N-terminal" evidence="1">
    <location>
        <begin position="4"/>
        <end position="104"/>
    </location>
</feature>
<accession>A0ABD5YL07</accession>
<protein>
    <submittedName>
        <fullName evidence="2">Gfo/Idh/MocA family protein</fullName>
    </submittedName>
</protein>
<dbReference type="SUPFAM" id="SSF51735">
    <property type="entry name" value="NAD(P)-binding Rossmann-fold domains"/>
    <property type="match status" value="1"/>
</dbReference>
<sequence length="130" mass="13756">MTVSVGFIGAGGIASIHLETFDAVVDGYDIELAAVADVDEERARTAADSRDGTAYTDGEELIESEPLDALVVAVPPFAHGSYERMAAARDIDLFIEKPVGLSQTGHERRPNTLKKLVSSHKLATSVGTGE</sequence>
<gene>
    <name evidence="2" type="ORF">ACFQL7_08710</name>
</gene>
<evidence type="ECO:0000259" key="1">
    <source>
        <dbReference type="Pfam" id="PF01408"/>
    </source>
</evidence>
<evidence type="ECO:0000313" key="3">
    <source>
        <dbReference type="Proteomes" id="UP001596417"/>
    </source>
</evidence>
<evidence type="ECO:0000313" key="2">
    <source>
        <dbReference type="EMBL" id="MFC7189928.1"/>
    </source>
</evidence>
<comment type="caution">
    <text evidence="2">The sequence shown here is derived from an EMBL/GenBank/DDBJ whole genome shotgun (WGS) entry which is preliminary data.</text>
</comment>
<keyword evidence="3" id="KW-1185">Reference proteome</keyword>
<dbReference type="Gene3D" id="3.40.50.720">
    <property type="entry name" value="NAD(P)-binding Rossmann-like Domain"/>
    <property type="match status" value="1"/>
</dbReference>
<dbReference type="RefSeq" id="WP_390205324.1">
    <property type="nucleotide sequence ID" value="NZ_JBHTAX010000001.1"/>
</dbReference>
<proteinExistence type="predicted"/>
<dbReference type="Pfam" id="PF01408">
    <property type="entry name" value="GFO_IDH_MocA"/>
    <property type="match status" value="1"/>
</dbReference>
<dbReference type="InterPro" id="IPR052515">
    <property type="entry name" value="Gfo/Idh/MocA_Oxidoreductase"/>
</dbReference>
<dbReference type="InterPro" id="IPR036291">
    <property type="entry name" value="NAD(P)-bd_dom_sf"/>
</dbReference>
<dbReference type="EMBL" id="JBHTAX010000001">
    <property type="protein sequence ID" value="MFC7189928.1"/>
    <property type="molecule type" value="Genomic_DNA"/>
</dbReference>
<dbReference type="AlphaFoldDB" id="A0ABD5YL07"/>
<dbReference type="InterPro" id="IPR000683">
    <property type="entry name" value="Gfo/Idh/MocA-like_OxRdtase_N"/>
</dbReference>
<reference evidence="2 3" key="1">
    <citation type="journal article" date="2019" name="Int. J. Syst. Evol. Microbiol.">
        <title>The Global Catalogue of Microorganisms (GCM) 10K type strain sequencing project: providing services to taxonomists for standard genome sequencing and annotation.</title>
        <authorList>
            <consortium name="The Broad Institute Genomics Platform"/>
            <consortium name="The Broad Institute Genome Sequencing Center for Infectious Disease"/>
            <person name="Wu L."/>
            <person name="Ma J."/>
        </authorList>
    </citation>
    <scope>NUCLEOTIDE SEQUENCE [LARGE SCALE GENOMIC DNA]</scope>
    <source>
        <strain evidence="2 3">RDMS1</strain>
    </source>
</reference>
<dbReference type="PANTHER" id="PTHR43249">
    <property type="entry name" value="UDP-N-ACETYL-2-AMINO-2-DEOXY-D-GLUCURONATE OXIDASE"/>
    <property type="match status" value="1"/>
</dbReference>
<dbReference type="Proteomes" id="UP001596417">
    <property type="component" value="Unassembled WGS sequence"/>
</dbReference>
<organism evidence="2 3">
    <name type="scientific">Halocatena marina</name>
    <dbReference type="NCBI Taxonomy" id="2934937"/>
    <lineage>
        <taxon>Archaea</taxon>
        <taxon>Methanobacteriati</taxon>
        <taxon>Methanobacteriota</taxon>
        <taxon>Stenosarchaea group</taxon>
        <taxon>Halobacteria</taxon>
        <taxon>Halobacteriales</taxon>
        <taxon>Natronomonadaceae</taxon>
        <taxon>Halocatena</taxon>
    </lineage>
</organism>